<dbReference type="InterPro" id="IPR016024">
    <property type="entry name" value="ARM-type_fold"/>
</dbReference>
<dbReference type="EMBL" id="BAAAQD010000001">
    <property type="protein sequence ID" value="GAA1502070.1"/>
    <property type="molecule type" value="Genomic_DNA"/>
</dbReference>
<keyword evidence="2" id="KW-1185">Reference proteome</keyword>
<reference evidence="1 2" key="1">
    <citation type="journal article" date="2019" name="Int. J. Syst. Evol. Microbiol.">
        <title>The Global Catalogue of Microorganisms (GCM) 10K type strain sequencing project: providing services to taxonomists for standard genome sequencing and annotation.</title>
        <authorList>
            <consortium name="The Broad Institute Genomics Platform"/>
            <consortium name="The Broad Institute Genome Sequencing Center for Infectious Disease"/>
            <person name="Wu L."/>
            <person name="Ma J."/>
        </authorList>
    </citation>
    <scope>NUCLEOTIDE SEQUENCE [LARGE SCALE GENOMIC DNA]</scope>
    <source>
        <strain evidence="1 2">JCM 15933</strain>
    </source>
</reference>
<dbReference type="InterPro" id="IPR011989">
    <property type="entry name" value="ARM-like"/>
</dbReference>
<evidence type="ECO:0000313" key="1">
    <source>
        <dbReference type="EMBL" id="GAA1502070.1"/>
    </source>
</evidence>
<proteinExistence type="predicted"/>
<evidence type="ECO:0000313" key="2">
    <source>
        <dbReference type="Proteomes" id="UP001501470"/>
    </source>
</evidence>
<organism evidence="1 2">
    <name type="scientific">Dactylosporangium maewongense</name>
    <dbReference type="NCBI Taxonomy" id="634393"/>
    <lineage>
        <taxon>Bacteria</taxon>
        <taxon>Bacillati</taxon>
        <taxon>Actinomycetota</taxon>
        <taxon>Actinomycetes</taxon>
        <taxon>Micromonosporales</taxon>
        <taxon>Micromonosporaceae</taxon>
        <taxon>Dactylosporangium</taxon>
    </lineage>
</organism>
<name>A0ABN1ZQF4_9ACTN</name>
<dbReference type="Proteomes" id="UP001501470">
    <property type="component" value="Unassembled WGS sequence"/>
</dbReference>
<dbReference type="Gene3D" id="1.25.10.10">
    <property type="entry name" value="Leucine-rich Repeat Variant"/>
    <property type="match status" value="1"/>
</dbReference>
<sequence>MIKDLDDLDGVDWAALGHAWGAADDVPDLLRRLVGPEPEARADALNGLRGAVHLHGDVFDSTVAAIPFLLGLAGDSRVPDRAGVLGLLAHIGGATRREDPGPDFVAARAAVAGAAPLLLRLLEDADPDVRRAVPATLLVQRGDAGTILASLHARVAAEPDPDVRGALAAAVAGLGRLAAAGLVSGVDPAAVGTWFTDWSAEPDPADADVRCRLAAAADLVDTAPEALAGDLIPAVVELLRADLQGVAPETLPALDASRWGDLASVVTPTHISGLRPAAGGRDALVEDLSLALDERIEDRVALLTGLLSAGPPAARSAALRPALGLVGYWRGDYTDLVALVGAQLTDGRLAGRAALVLHHLDALAAPAADALAAAVASAAPESRYGDGPPPWVVTWRGWEPTVGPTVWALAALDDDRALPAVRAIVDRDIPPGNSAPLAARYATTAPDLLPTVLRRCAGSTGDAAAGHRRVLTRVATALGPAGAEAVPELLAGPIDLITATALGSIGLAAAAAVPALRATLGRDGGVVAAVALWQVTGEARQSVELLAGHLDDPWDATSFAAEAAGRLGPAGAALEAPLRALLDTADDDIHVAVAQALWRIAGDAETPLPALTRLWTAEPRRRLEIAAHLATIGSAARPMRDLVAAELRERFRHSAAFNGWSSRQVALDLALLRDGRTVLAATSPP</sequence>
<dbReference type="SUPFAM" id="SSF48371">
    <property type="entry name" value="ARM repeat"/>
    <property type="match status" value="2"/>
</dbReference>
<comment type="caution">
    <text evidence="1">The sequence shown here is derived from an EMBL/GenBank/DDBJ whole genome shotgun (WGS) entry which is preliminary data.</text>
</comment>
<protein>
    <submittedName>
        <fullName evidence="1">Uncharacterized protein</fullName>
    </submittedName>
</protein>
<dbReference type="RefSeq" id="WP_344500503.1">
    <property type="nucleotide sequence ID" value="NZ_BAAAQD010000001.1"/>
</dbReference>
<gene>
    <name evidence="1" type="ORF">GCM10009827_013080</name>
</gene>
<accession>A0ABN1ZQF4</accession>